<dbReference type="Pfam" id="PF07977">
    <property type="entry name" value="FabA"/>
    <property type="match status" value="1"/>
</dbReference>
<dbReference type="eggNOG" id="COG0764">
    <property type="taxonomic scope" value="Bacteria"/>
</dbReference>
<dbReference type="KEGG" id="gpo:GPOL_c38040"/>
<accession>H6N3Z3</accession>
<dbReference type="GO" id="GO:0006633">
    <property type="term" value="P:fatty acid biosynthetic process"/>
    <property type="evidence" value="ECO:0007669"/>
    <property type="project" value="UniProtKB-UniPathway"/>
</dbReference>
<protein>
    <submittedName>
        <fullName evidence="2">Putative beta-ketoacyl synthase</fullName>
    </submittedName>
</protein>
<organism evidence="2 3">
    <name type="scientific">Gordonia polyisoprenivorans (strain DSM 44266 / VH2)</name>
    <dbReference type="NCBI Taxonomy" id="1112204"/>
    <lineage>
        <taxon>Bacteria</taxon>
        <taxon>Bacillati</taxon>
        <taxon>Actinomycetota</taxon>
        <taxon>Actinomycetes</taxon>
        <taxon>Mycobacteriales</taxon>
        <taxon>Gordoniaceae</taxon>
        <taxon>Gordonia</taxon>
    </lineage>
</organism>
<dbReference type="GeneID" id="90160818"/>
<dbReference type="InterPro" id="IPR013114">
    <property type="entry name" value="FabA_FabZ"/>
</dbReference>
<dbReference type="EMBL" id="CP003119">
    <property type="protein sequence ID" value="AFA74816.1"/>
    <property type="molecule type" value="Genomic_DNA"/>
</dbReference>
<proteinExistence type="predicted"/>
<dbReference type="HOGENOM" id="CLU_018000_0_0_11"/>
<dbReference type="STRING" id="1112204.GPOL_c38040"/>
<keyword evidence="3" id="KW-1185">Reference proteome</keyword>
<sequence>MTTFDETTFDETTLHETTVDQTGFDDTTFDDDAALDLIAFDGPVFDPFAGGSPQAPRDAEPVEPVPARVAPVPAARTGPAGGTGPVGGPGLVTGSVADLAAGVLSAHRAALRAQTALQRALVDRALSGHRFSRSASEFPAPASGDTHGSGGNHRAGALTSAPEGAFKPLTRPSARSLRPADLPALLARAGYPGPVAVDVVTDISVRGGSRGLGALSATPARGAAPQDAVKVAAVIFAALVGLPDCLPNPTAHVALRSSHDLPAGPFRLEIREIDLLPRPHLVADVLSADAGVTDNGVAQDDHGQVEVLLREGPGTHVGPRAGGGAPSPSARTSRDGRHVLLNEFHMAHLSRGDQALALGPEFGVYTGRRATRLPTGGLLLVDRVVDYSGNENSRQTAEFGPAAYNTEYDAPADSWYFADTANESMPHFVFMETSLQAALLMGYYAGPTLVDPHATASLRNLGGTATLHRQVDLRDKTICQHSRLLSTTILPGSSLQTFDYTLSVDGETLYSGETLFGYFSDEALATQTGLDAGTTRPSWIAAQQVRPHTRRIDVAARRGATDRMPRSVGKLALLDWVDVVEDGGEFGLGCLHLIRPIDPHDWYFERHFHLDPVIPGSLGVETVVQAVQEWMIDAGHGSDYAEPGFAIPTGVAFSWKYRGQFLPSDEHCEVEVHIKSVHVGEHAVVVVVDASLWKPGLRIYELTDLGIELHDRKAIQR</sequence>
<dbReference type="RefSeq" id="WP_014361133.1">
    <property type="nucleotide sequence ID" value="NC_016906.1"/>
</dbReference>
<evidence type="ECO:0000256" key="1">
    <source>
        <dbReference type="SAM" id="MobiDB-lite"/>
    </source>
</evidence>
<reference evidence="2 3" key="1">
    <citation type="journal article" date="2012" name="Appl. Environ. Microbiol.">
        <title>Involvement of two latex-clearing proteins during rubber degradation and insights into the subsequent degradation pathway revealed by the genome sequence of Gordonia polyisoprenivorans strain VH2.</title>
        <authorList>
            <person name="Hiessl S."/>
            <person name="Schuldes J."/>
            <person name="Thurmer A."/>
            <person name="Halbsguth T."/>
            <person name="Broker D."/>
            <person name="Angelov A."/>
            <person name="Liebl W."/>
            <person name="Daniel R."/>
            <person name="Steinbuchel A."/>
        </authorList>
    </citation>
    <scope>NUCLEOTIDE SEQUENCE [LARGE SCALE GENOMIC DNA]</scope>
    <source>
        <strain evidence="3">DSM 44266 / VH2</strain>
    </source>
</reference>
<dbReference type="UniPathway" id="UPA00094"/>
<dbReference type="Gene3D" id="3.10.129.10">
    <property type="entry name" value="Hotdog Thioesterase"/>
    <property type="match status" value="2"/>
</dbReference>
<evidence type="ECO:0000313" key="3">
    <source>
        <dbReference type="Proteomes" id="UP000009154"/>
    </source>
</evidence>
<feature type="region of interest" description="Disordered" evidence="1">
    <location>
        <begin position="312"/>
        <end position="333"/>
    </location>
</feature>
<feature type="region of interest" description="Disordered" evidence="1">
    <location>
        <begin position="132"/>
        <end position="174"/>
    </location>
</feature>
<dbReference type="AlphaFoldDB" id="H6N3Z3"/>
<dbReference type="SUPFAM" id="SSF54637">
    <property type="entry name" value="Thioesterase/thiol ester dehydrase-isomerase"/>
    <property type="match status" value="2"/>
</dbReference>
<evidence type="ECO:0000313" key="2">
    <source>
        <dbReference type="EMBL" id="AFA74816.1"/>
    </source>
</evidence>
<gene>
    <name evidence="2" type="ordered locus">GPOL_c38040</name>
</gene>
<dbReference type="InterPro" id="IPR029069">
    <property type="entry name" value="HotDog_dom_sf"/>
</dbReference>
<dbReference type="Proteomes" id="UP000009154">
    <property type="component" value="Chromosome"/>
</dbReference>
<name>H6N3Z3_GORPV</name>